<dbReference type="InterPro" id="IPR007712">
    <property type="entry name" value="RelE/ParE_toxin"/>
</dbReference>
<proteinExistence type="inferred from homology"/>
<dbReference type="Proteomes" id="UP000282297">
    <property type="component" value="Chromosome"/>
</dbReference>
<reference evidence="4" key="1">
    <citation type="submission" date="2018-11" db="EMBL/GenBank/DDBJ databases">
        <title>Proposal to divide the Flavobacteriaceae and reorganize its genera based on Amino Acid Identity values calculated from whole genome sequences.</title>
        <authorList>
            <person name="Nicholson A.C."/>
            <person name="Gulvik C.A."/>
            <person name="Whitney A.M."/>
            <person name="Humrighouse B.W."/>
            <person name="Bell M."/>
            <person name="Holmes B."/>
            <person name="Steigerwalt A.B."/>
            <person name="Villarma A."/>
            <person name="Sheth M."/>
            <person name="Batra D."/>
            <person name="Pryor J."/>
            <person name="Bernardet J.-F."/>
            <person name="Hugo C."/>
            <person name="Kampfer P."/>
            <person name="Newman J.D."/>
            <person name="McQuiston J.R."/>
        </authorList>
    </citation>
    <scope>NUCLEOTIDE SEQUENCE [LARGE SCALE GENOMIC DNA]</scope>
    <source>
        <strain evidence="4">H4753</strain>
    </source>
</reference>
<dbReference type="PIRSF" id="PIRSF029218">
    <property type="entry name" value="ParE"/>
    <property type="match status" value="1"/>
</dbReference>
<keyword evidence="1" id="KW-1277">Toxin-antitoxin system</keyword>
<dbReference type="InterPro" id="IPR028344">
    <property type="entry name" value="ParE1/4"/>
</dbReference>
<gene>
    <name evidence="3" type="ORF">EIH08_06895</name>
</gene>
<sequence>MFNYELTNKAIEDLNGIWNYTFDEWSEEQADKYYFEILDCCQFIAENQNLGRNYNEIEDTLFGYLINRHIIFFQKISEFKILVVRILHTSMDLKARIKE</sequence>
<evidence type="ECO:0000256" key="1">
    <source>
        <dbReference type="ARBA" id="ARBA00022649"/>
    </source>
</evidence>
<dbReference type="Pfam" id="PF05016">
    <property type="entry name" value="ParE_toxin"/>
    <property type="match status" value="1"/>
</dbReference>
<dbReference type="InterPro" id="IPR035093">
    <property type="entry name" value="RelE/ParE_toxin_dom_sf"/>
</dbReference>
<accession>A0A3G8WLZ8</accession>
<dbReference type="EMBL" id="CP034171">
    <property type="protein sequence ID" value="AZI20477.1"/>
    <property type="molecule type" value="Genomic_DNA"/>
</dbReference>
<evidence type="ECO:0000313" key="3">
    <source>
        <dbReference type="EMBL" id="AZI20477.1"/>
    </source>
</evidence>
<dbReference type="AlphaFoldDB" id="A0A3G8WLZ8"/>
<dbReference type="Gene3D" id="3.30.2310.20">
    <property type="entry name" value="RelE-like"/>
    <property type="match status" value="1"/>
</dbReference>
<name>A0A3G8WLZ8_9FLAO</name>
<organism evidence="3 4">
    <name type="scientific">Chryseobacterium taklimakanense</name>
    <dbReference type="NCBI Taxonomy" id="536441"/>
    <lineage>
        <taxon>Bacteria</taxon>
        <taxon>Pseudomonadati</taxon>
        <taxon>Bacteroidota</taxon>
        <taxon>Flavobacteriia</taxon>
        <taxon>Flavobacteriales</taxon>
        <taxon>Weeksellaceae</taxon>
        <taxon>Chryseobacterium group</taxon>
        <taxon>Chryseobacterium</taxon>
    </lineage>
</organism>
<dbReference type="RefSeq" id="WP_124784678.1">
    <property type="nucleotide sequence ID" value="NZ_CP034171.1"/>
</dbReference>
<comment type="similarity">
    <text evidence="2">Belongs to the RelE toxin family.</text>
</comment>
<evidence type="ECO:0000256" key="2">
    <source>
        <dbReference type="PIRNR" id="PIRNR029218"/>
    </source>
</evidence>
<protein>
    <recommendedName>
        <fullName evidence="2">Toxin</fullName>
    </recommendedName>
</protein>
<evidence type="ECO:0000313" key="4">
    <source>
        <dbReference type="Proteomes" id="UP000282297"/>
    </source>
</evidence>